<dbReference type="AlphaFoldDB" id="A0A0W0CAJ9"/>
<keyword evidence="6" id="KW-0560">Oxidoreductase</keyword>
<feature type="domain" description="3-oxo-5-alpha-steroid 4-dehydrogenase C-terminal" evidence="9">
    <location>
        <begin position="155"/>
        <end position="310"/>
    </location>
</feature>
<dbReference type="EMBL" id="LLZZ01000172">
    <property type="protein sequence ID" value="KTA96451.1"/>
    <property type="molecule type" value="Genomic_DNA"/>
</dbReference>
<keyword evidence="8" id="KW-0472">Membrane</keyword>
<comment type="similarity">
    <text evidence="2">Belongs to the steroid 5-alpha reductase family.</text>
</comment>
<evidence type="ECO:0000256" key="3">
    <source>
        <dbReference type="ARBA" id="ARBA00022516"/>
    </source>
</evidence>
<gene>
    <name evidence="10" type="ORF">AO440_003330</name>
</gene>
<dbReference type="VEuPathDB" id="FungiDB:GVI51_K01683"/>
<keyword evidence="7" id="KW-0443">Lipid metabolism</keyword>
<dbReference type="InterPro" id="IPR001104">
    <property type="entry name" value="3-oxo-5_a-steroid_4-DH_C"/>
</dbReference>
<dbReference type="PANTHER" id="PTHR10556">
    <property type="entry name" value="3-OXO-5-ALPHA-STEROID 4-DEHYDROGENASE"/>
    <property type="match status" value="1"/>
</dbReference>
<name>A0A0W0CAJ9_CANGB</name>
<reference evidence="10 11" key="1">
    <citation type="submission" date="2015-10" db="EMBL/GenBank/DDBJ databases">
        <title>Draft genomes sequences of Candida glabrata isolates 1A, 1B, 2A, 2B, 3A and 3B.</title>
        <authorList>
            <person name="Haavelsrud O.E."/>
            <person name="Gaustad P."/>
        </authorList>
    </citation>
    <scope>NUCLEOTIDE SEQUENCE [LARGE SCALE GENOMIC DNA]</scope>
    <source>
        <strain evidence="10">910700640</strain>
    </source>
</reference>
<evidence type="ECO:0000256" key="5">
    <source>
        <dbReference type="ARBA" id="ARBA00022989"/>
    </source>
</evidence>
<evidence type="ECO:0000256" key="4">
    <source>
        <dbReference type="ARBA" id="ARBA00022692"/>
    </source>
</evidence>
<dbReference type="VEuPathDB" id="FungiDB:GW608_K01683"/>
<comment type="caution">
    <text evidence="10">The sequence shown here is derived from an EMBL/GenBank/DDBJ whole genome shotgun (WGS) entry which is preliminary data.</text>
</comment>
<keyword evidence="3" id="KW-0444">Lipid biosynthesis</keyword>
<dbReference type="GO" id="GO:0005789">
    <property type="term" value="C:endoplasmic reticulum membrane"/>
    <property type="evidence" value="ECO:0007669"/>
    <property type="project" value="EnsemblFungi"/>
</dbReference>
<sequence length="310" mass="36473">MLVTIKPRSKVLKETKVNLSESSTLEQVLIEVSRNNRNISKNRLRLTYAKENKQLPILDDSYFKGLDSATTELYVKDLGPQISWRLVFVCEYIGPIIIHTLLYRLSQNQSVISKFHNSSVHRDPFLYSLIYWLNTIHYTKRVLESLFLHKFSQATMPLFNLFKNSSHYWILNGSIAASYFGYGFLIGNDTLRPVYEFLHLEKVNTLVTLFLISEAWNFYIHLKLRLWGDLQKKQGNTTKRVPLNEGIFNVLVAPNYSFEVWSWIWFAFIARLNIFALIFLAVSATQMYLWAQKKNKKYNTRRAFLIPFIF</sequence>
<dbReference type="GO" id="GO:0042761">
    <property type="term" value="P:very long-chain fatty acid biosynthetic process"/>
    <property type="evidence" value="ECO:0007669"/>
    <property type="project" value="TreeGrafter"/>
</dbReference>
<dbReference type="VEuPathDB" id="FungiDB:GWK60_K01683"/>
<evidence type="ECO:0000313" key="11">
    <source>
        <dbReference type="Proteomes" id="UP000054886"/>
    </source>
</evidence>
<dbReference type="OrthoDB" id="540503at2759"/>
<keyword evidence="4" id="KW-0812">Transmembrane</keyword>
<keyword evidence="5" id="KW-1133">Transmembrane helix</keyword>
<evidence type="ECO:0000256" key="8">
    <source>
        <dbReference type="ARBA" id="ARBA00023136"/>
    </source>
</evidence>
<evidence type="ECO:0000256" key="7">
    <source>
        <dbReference type="ARBA" id="ARBA00023098"/>
    </source>
</evidence>
<evidence type="ECO:0000256" key="1">
    <source>
        <dbReference type="ARBA" id="ARBA00004141"/>
    </source>
</evidence>
<evidence type="ECO:0000313" key="10">
    <source>
        <dbReference type="EMBL" id="KTA96451.1"/>
    </source>
</evidence>
<dbReference type="PROSITE" id="PS50244">
    <property type="entry name" value="S5A_REDUCTASE"/>
    <property type="match status" value="1"/>
</dbReference>
<dbReference type="Proteomes" id="UP000054886">
    <property type="component" value="Unassembled WGS sequence"/>
</dbReference>
<evidence type="ECO:0000256" key="2">
    <source>
        <dbReference type="ARBA" id="ARBA00007742"/>
    </source>
</evidence>
<accession>A0A0W0CAJ9</accession>
<dbReference type="VEuPathDB" id="FungiDB:B1J91_K01837g"/>
<dbReference type="Pfam" id="PF02544">
    <property type="entry name" value="Steroid_dh"/>
    <property type="match status" value="1"/>
</dbReference>
<evidence type="ECO:0000259" key="9">
    <source>
        <dbReference type="Pfam" id="PF02544"/>
    </source>
</evidence>
<dbReference type="GO" id="GO:0016627">
    <property type="term" value="F:oxidoreductase activity, acting on the CH-CH group of donors"/>
    <property type="evidence" value="ECO:0007669"/>
    <property type="project" value="InterPro"/>
</dbReference>
<protein>
    <submittedName>
        <fullName evidence="10">Very-long-chain enoyl-CoA reductase</fullName>
    </submittedName>
</protein>
<comment type="subcellular location">
    <subcellularLocation>
        <location evidence="1">Membrane</location>
        <topology evidence="1">Multi-pass membrane protein</topology>
    </subcellularLocation>
</comment>
<dbReference type="VEuPathDB" id="FungiDB:CAGL0K01837g"/>
<proteinExistence type="inferred from homology"/>
<organism evidence="10 11">
    <name type="scientific">Candida glabrata</name>
    <name type="common">Yeast</name>
    <name type="synonym">Torulopsis glabrata</name>
    <dbReference type="NCBI Taxonomy" id="5478"/>
    <lineage>
        <taxon>Eukaryota</taxon>
        <taxon>Fungi</taxon>
        <taxon>Dikarya</taxon>
        <taxon>Ascomycota</taxon>
        <taxon>Saccharomycotina</taxon>
        <taxon>Saccharomycetes</taxon>
        <taxon>Saccharomycetales</taxon>
        <taxon>Saccharomycetaceae</taxon>
        <taxon>Nakaseomyces</taxon>
    </lineage>
</organism>
<dbReference type="PANTHER" id="PTHR10556:SF28">
    <property type="entry name" value="VERY-LONG-CHAIN ENOYL-COA REDUCTASE"/>
    <property type="match status" value="1"/>
</dbReference>
<evidence type="ECO:0000256" key="6">
    <source>
        <dbReference type="ARBA" id="ARBA00023002"/>
    </source>
</evidence>
<dbReference type="InterPro" id="IPR039357">
    <property type="entry name" value="SRD5A/TECR"/>
</dbReference>